<evidence type="ECO:0000313" key="2">
    <source>
        <dbReference type="Proteomes" id="UP000271162"/>
    </source>
</evidence>
<name>A0A0N4YML2_NIPBR</name>
<evidence type="ECO:0000313" key="3">
    <source>
        <dbReference type="WBParaSite" id="NBR_0001841801-mRNA-1"/>
    </source>
</evidence>
<organism evidence="3">
    <name type="scientific">Nippostrongylus brasiliensis</name>
    <name type="common">Rat hookworm</name>
    <dbReference type="NCBI Taxonomy" id="27835"/>
    <lineage>
        <taxon>Eukaryota</taxon>
        <taxon>Metazoa</taxon>
        <taxon>Ecdysozoa</taxon>
        <taxon>Nematoda</taxon>
        <taxon>Chromadorea</taxon>
        <taxon>Rhabditida</taxon>
        <taxon>Rhabditina</taxon>
        <taxon>Rhabditomorpha</taxon>
        <taxon>Strongyloidea</taxon>
        <taxon>Heligmosomidae</taxon>
        <taxon>Nippostrongylus</taxon>
    </lineage>
</organism>
<proteinExistence type="predicted"/>
<evidence type="ECO:0000313" key="1">
    <source>
        <dbReference type="EMBL" id="VDL82144.1"/>
    </source>
</evidence>
<reference evidence="1 2" key="2">
    <citation type="submission" date="2018-11" db="EMBL/GenBank/DDBJ databases">
        <authorList>
            <consortium name="Pathogen Informatics"/>
        </authorList>
    </citation>
    <scope>NUCLEOTIDE SEQUENCE [LARGE SCALE GENOMIC DNA]</scope>
</reference>
<protein>
    <submittedName>
        <fullName evidence="1 3">Uncharacterized protein</fullName>
    </submittedName>
</protein>
<gene>
    <name evidence="1" type="ORF">NBR_LOCUS18419</name>
</gene>
<dbReference type="EMBL" id="UYSL01023398">
    <property type="protein sequence ID" value="VDL82144.1"/>
    <property type="molecule type" value="Genomic_DNA"/>
</dbReference>
<dbReference type="Proteomes" id="UP000271162">
    <property type="component" value="Unassembled WGS sequence"/>
</dbReference>
<sequence length="109" mass="12300">MLSGAVSNDVKDTTSMITFAQPHYTYRYRLIRMSSDATKAPPDPTTQQEAIGDDEVKQREIYRMSQAGDRGRCYLSNVSQTPIPHVRDSENVWKPRRPAALITLTQVAT</sequence>
<accession>A0A0N4YML2</accession>
<keyword evidence="2" id="KW-1185">Reference proteome</keyword>
<dbReference type="AlphaFoldDB" id="A0A0N4YML2"/>
<dbReference type="WBParaSite" id="NBR_0001841801-mRNA-1">
    <property type="protein sequence ID" value="NBR_0001841801-mRNA-1"/>
    <property type="gene ID" value="NBR_0001841801"/>
</dbReference>
<reference evidence="3" key="1">
    <citation type="submission" date="2017-02" db="UniProtKB">
        <authorList>
            <consortium name="WormBaseParasite"/>
        </authorList>
    </citation>
    <scope>IDENTIFICATION</scope>
</reference>